<keyword evidence="1" id="KW-0812">Transmembrane</keyword>
<reference evidence="2" key="2">
    <citation type="submission" date="2025-09" db="UniProtKB">
        <authorList>
            <consortium name="Ensembl"/>
        </authorList>
    </citation>
    <scope>IDENTIFICATION</scope>
</reference>
<feature type="transmembrane region" description="Helical" evidence="1">
    <location>
        <begin position="64"/>
        <end position="86"/>
    </location>
</feature>
<proteinExistence type="predicted"/>
<evidence type="ECO:0000256" key="1">
    <source>
        <dbReference type="SAM" id="Phobius"/>
    </source>
</evidence>
<dbReference type="Proteomes" id="UP000694541">
    <property type="component" value="Unplaced"/>
</dbReference>
<keyword evidence="3" id="KW-1185">Reference proteome</keyword>
<dbReference type="AlphaFoldDB" id="A0A8B9MV41"/>
<sequence>SSALGGCWGPREPTAPARCWYTCVHVSVCVHAHVSTCASTCRCIYICLCPCVCACMIMYVHGKYMCVLVCIYIYACIDVCVCLYVVRASVCLSIGARRYPCPRVHPRT</sequence>
<protein>
    <submittedName>
        <fullName evidence="2">Uncharacterized protein</fullName>
    </submittedName>
</protein>
<reference evidence="2" key="1">
    <citation type="submission" date="2025-08" db="UniProtKB">
        <authorList>
            <consortium name="Ensembl"/>
        </authorList>
    </citation>
    <scope>IDENTIFICATION</scope>
</reference>
<name>A0A8B9MV41_9AVES</name>
<dbReference type="Ensembl" id="ENSANIT00000013630.1">
    <property type="protein sequence ID" value="ENSANIP00000013162.1"/>
    <property type="gene ID" value="ENSANIG00000008935.1"/>
</dbReference>
<accession>A0A8B9MV41</accession>
<keyword evidence="1" id="KW-1133">Transmembrane helix</keyword>
<evidence type="ECO:0000313" key="2">
    <source>
        <dbReference type="Ensembl" id="ENSANIP00000013162.1"/>
    </source>
</evidence>
<keyword evidence="1" id="KW-0472">Membrane</keyword>
<evidence type="ECO:0000313" key="3">
    <source>
        <dbReference type="Proteomes" id="UP000694541"/>
    </source>
</evidence>
<organism evidence="2 3">
    <name type="scientific">Accipiter nisus</name>
    <name type="common">Eurasian sparrowhawk</name>
    <dbReference type="NCBI Taxonomy" id="211598"/>
    <lineage>
        <taxon>Eukaryota</taxon>
        <taxon>Metazoa</taxon>
        <taxon>Chordata</taxon>
        <taxon>Craniata</taxon>
        <taxon>Vertebrata</taxon>
        <taxon>Euteleostomi</taxon>
        <taxon>Archelosauria</taxon>
        <taxon>Archosauria</taxon>
        <taxon>Dinosauria</taxon>
        <taxon>Saurischia</taxon>
        <taxon>Theropoda</taxon>
        <taxon>Coelurosauria</taxon>
        <taxon>Aves</taxon>
        <taxon>Neognathae</taxon>
        <taxon>Neoaves</taxon>
        <taxon>Telluraves</taxon>
        <taxon>Accipitrimorphae</taxon>
        <taxon>Accipitriformes</taxon>
        <taxon>Accipitridae</taxon>
        <taxon>Accipitrinae</taxon>
        <taxon>Accipiter</taxon>
    </lineage>
</organism>